<organism evidence="7 8">
    <name type="scientific">Mycena rosella</name>
    <name type="common">Pink bonnet</name>
    <name type="synonym">Agaricus rosellus</name>
    <dbReference type="NCBI Taxonomy" id="1033263"/>
    <lineage>
        <taxon>Eukaryota</taxon>
        <taxon>Fungi</taxon>
        <taxon>Dikarya</taxon>
        <taxon>Basidiomycota</taxon>
        <taxon>Agaricomycotina</taxon>
        <taxon>Agaricomycetes</taxon>
        <taxon>Agaricomycetidae</taxon>
        <taxon>Agaricales</taxon>
        <taxon>Marasmiineae</taxon>
        <taxon>Mycenaceae</taxon>
        <taxon>Mycena</taxon>
    </lineage>
</organism>
<dbReference type="InterPro" id="IPR029021">
    <property type="entry name" value="Prot-tyrosine_phosphatase-like"/>
</dbReference>
<evidence type="ECO:0000256" key="3">
    <source>
        <dbReference type="ARBA" id="ARBA00022801"/>
    </source>
</evidence>
<evidence type="ECO:0000259" key="5">
    <source>
        <dbReference type="PROSITE" id="PS50054"/>
    </source>
</evidence>
<dbReference type="GO" id="GO:0005737">
    <property type="term" value="C:cytoplasm"/>
    <property type="evidence" value="ECO:0007669"/>
    <property type="project" value="TreeGrafter"/>
</dbReference>
<comment type="similarity">
    <text evidence="1">Belongs to the protein-tyrosine phosphatase family. Non-receptor class dual specificity subfamily.</text>
</comment>
<dbReference type="GO" id="GO:0043409">
    <property type="term" value="P:negative regulation of MAPK cascade"/>
    <property type="evidence" value="ECO:0007669"/>
    <property type="project" value="TreeGrafter"/>
</dbReference>
<sequence>MSPPTQRSSRVNHSPNREDITEILPNFFLGSEAGAQNLELLRRKGITHIISVMPPDPAHVSAQSMDGFRRINIPVQDWPDEELLTHFKPANLFIDDARITAGEGVLVHCHLGVSRSVTIVAAYLMASHPPIHDYISAVKFLQDLRPLVQPNSGFLDQLALYGRCGCNMEDNTATVEAWRGARDRKWEGRVDQLKRGQAQTPAAWNHRLSRWTASVFG</sequence>
<dbReference type="CDD" id="cd14498">
    <property type="entry name" value="DSP"/>
    <property type="match status" value="1"/>
</dbReference>
<keyword evidence="3" id="KW-0378">Hydrolase</keyword>
<dbReference type="GO" id="GO:0008330">
    <property type="term" value="F:protein tyrosine/threonine phosphatase activity"/>
    <property type="evidence" value="ECO:0007669"/>
    <property type="project" value="TreeGrafter"/>
</dbReference>
<feature type="domain" description="Tyrosine-protein phosphatase" evidence="5">
    <location>
        <begin position="19"/>
        <end position="167"/>
    </location>
</feature>
<feature type="domain" description="Tyrosine specific protein phosphatases" evidence="6">
    <location>
        <begin position="91"/>
        <end position="146"/>
    </location>
</feature>
<dbReference type="GO" id="GO:0033550">
    <property type="term" value="F:MAP kinase tyrosine phosphatase activity"/>
    <property type="evidence" value="ECO:0007669"/>
    <property type="project" value="TreeGrafter"/>
</dbReference>
<dbReference type="GO" id="GO:0017017">
    <property type="term" value="F:MAP kinase tyrosine/serine/threonine phosphatase activity"/>
    <property type="evidence" value="ECO:0007669"/>
    <property type="project" value="TreeGrafter"/>
</dbReference>
<proteinExistence type="inferred from homology"/>
<dbReference type="SUPFAM" id="SSF52799">
    <property type="entry name" value="(Phosphotyrosine protein) phosphatases II"/>
    <property type="match status" value="1"/>
</dbReference>
<dbReference type="PRINTS" id="PR01908">
    <property type="entry name" value="ADSPHPHTASE"/>
</dbReference>
<evidence type="ECO:0000256" key="4">
    <source>
        <dbReference type="ARBA" id="ARBA00022912"/>
    </source>
</evidence>
<dbReference type="InterPro" id="IPR000340">
    <property type="entry name" value="Dual-sp_phosphatase_cat-dom"/>
</dbReference>
<accession>A0AAD7GF37</accession>
<evidence type="ECO:0000313" key="8">
    <source>
        <dbReference type="Proteomes" id="UP001221757"/>
    </source>
</evidence>
<reference evidence="7" key="1">
    <citation type="submission" date="2023-03" db="EMBL/GenBank/DDBJ databases">
        <title>Massive genome expansion in bonnet fungi (Mycena s.s.) driven by repeated elements and novel gene families across ecological guilds.</title>
        <authorList>
            <consortium name="Lawrence Berkeley National Laboratory"/>
            <person name="Harder C.B."/>
            <person name="Miyauchi S."/>
            <person name="Viragh M."/>
            <person name="Kuo A."/>
            <person name="Thoen E."/>
            <person name="Andreopoulos B."/>
            <person name="Lu D."/>
            <person name="Skrede I."/>
            <person name="Drula E."/>
            <person name="Henrissat B."/>
            <person name="Morin E."/>
            <person name="Kohler A."/>
            <person name="Barry K."/>
            <person name="LaButti K."/>
            <person name="Morin E."/>
            <person name="Salamov A."/>
            <person name="Lipzen A."/>
            <person name="Mereny Z."/>
            <person name="Hegedus B."/>
            <person name="Baldrian P."/>
            <person name="Stursova M."/>
            <person name="Weitz H."/>
            <person name="Taylor A."/>
            <person name="Grigoriev I.V."/>
            <person name="Nagy L.G."/>
            <person name="Martin F."/>
            <person name="Kauserud H."/>
        </authorList>
    </citation>
    <scope>NUCLEOTIDE SEQUENCE</scope>
    <source>
        <strain evidence="7">CBHHK067</strain>
    </source>
</reference>
<dbReference type="Gene3D" id="3.90.190.10">
    <property type="entry name" value="Protein tyrosine phosphatase superfamily"/>
    <property type="match status" value="1"/>
</dbReference>
<dbReference type="PROSITE" id="PS50056">
    <property type="entry name" value="TYR_PHOSPHATASE_2"/>
    <property type="match status" value="1"/>
</dbReference>
<evidence type="ECO:0000313" key="7">
    <source>
        <dbReference type="EMBL" id="KAJ7691536.1"/>
    </source>
</evidence>
<gene>
    <name evidence="7" type="ORF">B0H17DRAFT_1331028</name>
</gene>
<dbReference type="AlphaFoldDB" id="A0AAD7GF37"/>
<dbReference type="SMART" id="SM00195">
    <property type="entry name" value="DSPc"/>
    <property type="match status" value="1"/>
</dbReference>
<dbReference type="EC" id="3.1.3.48" evidence="2"/>
<comment type="caution">
    <text evidence="7">The sequence shown here is derived from an EMBL/GenBank/DDBJ whole genome shotgun (WGS) entry which is preliminary data.</text>
</comment>
<protein>
    <recommendedName>
        <fullName evidence="2">protein-tyrosine-phosphatase</fullName>
        <ecNumber evidence="2">3.1.3.48</ecNumber>
    </recommendedName>
</protein>
<dbReference type="InterPro" id="IPR000387">
    <property type="entry name" value="Tyr_Pase_dom"/>
</dbReference>
<dbReference type="EMBL" id="JARKIE010000057">
    <property type="protein sequence ID" value="KAJ7691536.1"/>
    <property type="molecule type" value="Genomic_DNA"/>
</dbReference>
<dbReference type="PANTHER" id="PTHR10159">
    <property type="entry name" value="DUAL SPECIFICITY PROTEIN PHOSPHATASE"/>
    <property type="match status" value="1"/>
</dbReference>
<evidence type="ECO:0000256" key="2">
    <source>
        <dbReference type="ARBA" id="ARBA00013064"/>
    </source>
</evidence>
<dbReference type="Pfam" id="PF00782">
    <property type="entry name" value="DSPc"/>
    <property type="match status" value="1"/>
</dbReference>
<dbReference type="PANTHER" id="PTHR10159:SF519">
    <property type="entry name" value="DUAL SPECIFICITY PROTEIN PHOSPHATASE MPK3"/>
    <property type="match status" value="1"/>
</dbReference>
<dbReference type="PROSITE" id="PS50054">
    <property type="entry name" value="TYR_PHOSPHATASE_DUAL"/>
    <property type="match status" value="1"/>
</dbReference>
<dbReference type="Proteomes" id="UP001221757">
    <property type="component" value="Unassembled WGS sequence"/>
</dbReference>
<name>A0AAD7GF37_MYCRO</name>
<keyword evidence="4" id="KW-0904">Protein phosphatase</keyword>
<evidence type="ECO:0000259" key="6">
    <source>
        <dbReference type="PROSITE" id="PS50056"/>
    </source>
</evidence>
<evidence type="ECO:0000256" key="1">
    <source>
        <dbReference type="ARBA" id="ARBA00008601"/>
    </source>
</evidence>
<dbReference type="InterPro" id="IPR020422">
    <property type="entry name" value="TYR_PHOSPHATASE_DUAL_dom"/>
</dbReference>
<keyword evidence="8" id="KW-1185">Reference proteome</keyword>